<proteinExistence type="predicted"/>
<dbReference type="EMBL" id="JBBEGM010000020">
    <property type="protein sequence ID" value="MEJ2865679.1"/>
    <property type="molecule type" value="Genomic_DNA"/>
</dbReference>
<protein>
    <submittedName>
        <fullName evidence="1">Uncharacterized protein</fullName>
    </submittedName>
</protein>
<organism evidence="1 2">
    <name type="scientific">Actinomycetospora flava</name>
    <dbReference type="NCBI Taxonomy" id="3129232"/>
    <lineage>
        <taxon>Bacteria</taxon>
        <taxon>Bacillati</taxon>
        <taxon>Actinomycetota</taxon>
        <taxon>Actinomycetes</taxon>
        <taxon>Pseudonocardiales</taxon>
        <taxon>Pseudonocardiaceae</taxon>
        <taxon>Actinomycetospora</taxon>
    </lineage>
</organism>
<evidence type="ECO:0000313" key="1">
    <source>
        <dbReference type="EMBL" id="MEJ2865679.1"/>
    </source>
</evidence>
<keyword evidence="2" id="KW-1185">Reference proteome</keyword>
<evidence type="ECO:0000313" key="2">
    <source>
        <dbReference type="Proteomes" id="UP001369736"/>
    </source>
</evidence>
<comment type="caution">
    <text evidence="1">The sequence shown here is derived from an EMBL/GenBank/DDBJ whole genome shotgun (WGS) entry which is preliminary data.</text>
</comment>
<name>A0ABU8MFJ5_9PSEU</name>
<accession>A0ABU8MFJ5</accession>
<gene>
    <name evidence="1" type="ORF">WCD58_31305</name>
</gene>
<reference evidence="1 2" key="1">
    <citation type="submission" date="2024-03" db="EMBL/GenBank/DDBJ databases">
        <title>Actinomycetospora sp. OC33-EN07, a novel actinomycete isolated from wild orchid (Aerides multiflora).</title>
        <authorList>
            <person name="Suriyachadkun C."/>
        </authorList>
    </citation>
    <scope>NUCLEOTIDE SEQUENCE [LARGE SCALE GENOMIC DNA]</scope>
    <source>
        <strain evidence="1 2">OC33-EN07</strain>
    </source>
</reference>
<sequence length="146" mass="15569">MTDLQHLFGMTWMAALGQHLARVLTPLLPADRELVATGLELAVMVRREGTPLRVGTTMQLPTPGSASVLDAAAVDEVLRDVQDEIAIYLARAWPDPVAGRALHPAARSSCEVIALSFEPRSGDATESVVLEPFVPPPPPDEARVAG</sequence>
<dbReference type="Proteomes" id="UP001369736">
    <property type="component" value="Unassembled WGS sequence"/>
</dbReference>
<dbReference type="RefSeq" id="WP_337707054.1">
    <property type="nucleotide sequence ID" value="NZ_JBBEGM010000020.1"/>
</dbReference>